<evidence type="ECO:0000256" key="1">
    <source>
        <dbReference type="SAM" id="MobiDB-lite"/>
    </source>
</evidence>
<comment type="caution">
    <text evidence="2">The sequence shown here is derived from an EMBL/GenBank/DDBJ whole genome shotgun (WGS) entry which is preliminary data.</text>
</comment>
<name>A0AA36D922_9BILA</name>
<feature type="region of interest" description="Disordered" evidence="1">
    <location>
        <begin position="340"/>
        <end position="363"/>
    </location>
</feature>
<dbReference type="Proteomes" id="UP001177023">
    <property type="component" value="Unassembled WGS sequence"/>
</dbReference>
<protein>
    <recommendedName>
        <fullName evidence="4">C2H2-type domain-containing protein</fullName>
    </recommendedName>
</protein>
<reference evidence="2" key="1">
    <citation type="submission" date="2023-06" db="EMBL/GenBank/DDBJ databases">
        <authorList>
            <person name="Delattre M."/>
        </authorList>
    </citation>
    <scope>NUCLEOTIDE SEQUENCE</scope>
    <source>
        <strain evidence="2">AF72</strain>
    </source>
</reference>
<organism evidence="2 3">
    <name type="scientific">Mesorhabditis spiculigera</name>
    <dbReference type="NCBI Taxonomy" id="96644"/>
    <lineage>
        <taxon>Eukaryota</taxon>
        <taxon>Metazoa</taxon>
        <taxon>Ecdysozoa</taxon>
        <taxon>Nematoda</taxon>
        <taxon>Chromadorea</taxon>
        <taxon>Rhabditida</taxon>
        <taxon>Rhabditina</taxon>
        <taxon>Rhabditomorpha</taxon>
        <taxon>Rhabditoidea</taxon>
        <taxon>Rhabditidae</taxon>
        <taxon>Mesorhabditinae</taxon>
        <taxon>Mesorhabditis</taxon>
    </lineage>
</organism>
<keyword evidence="3" id="KW-1185">Reference proteome</keyword>
<dbReference type="AlphaFoldDB" id="A0AA36D922"/>
<proteinExistence type="predicted"/>
<accession>A0AA36D922</accession>
<feature type="non-terminal residue" evidence="2">
    <location>
        <position position="363"/>
    </location>
</feature>
<evidence type="ECO:0008006" key="4">
    <source>
        <dbReference type="Google" id="ProtNLM"/>
    </source>
</evidence>
<evidence type="ECO:0000313" key="2">
    <source>
        <dbReference type="EMBL" id="CAJ0583364.1"/>
    </source>
</evidence>
<gene>
    <name evidence="2" type="ORF">MSPICULIGERA_LOCUS21447</name>
</gene>
<dbReference type="EMBL" id="CATQJA010002665">
    <property type="protein sequence ID" value="CAJ0583364.1"/>
    <property type="molecule type" value="Genomic_DNA"/>
</dbReference>
<sequence length="363" mass="42443">MWQPDVNFGQPYGDLAEPMEHAQPMMPYHHQHNYPNMVAAMPEQHFRYMGISHQMMHHQEDHDVDAIYYHTPEPVEFSEVYTSATPSPEEIIITPVPEPFHDYARQTHAQPSCSQEIDVGMPQSLFDERVYLRSHNRYDRKKNVVKLAAMDSNQGELQIAGPKGDYDDLNENPDDYFESGDEYAGDSDEERPFRKTMRTKYTYVTHQINGIQRVQYVPPNSKELNSAMKRTGRPKASFQQEKLRCNYCHREVLQRSNQRTSKITNALTHAKMHVKRRQFECSKCHYQSNTHIQRHVANIHNGEANIIDRMDDDLRCCYRDMAIECFPELENEVQAWFKMSSDGQRPGGRKSKNRIKPGDSARY</sequence>
<evidence type="ECO:0000313" key="3">
    <source>
        <dbReference type="Proteomes" id="UP001177023"/>
    </source>
</evidence>